<evidence type="ECO:0000313" key="2">
    <source>
        <dbReference type="Proteomes" id="UP000004810"/>
    </source>
</evidence>
<organism evidence="1 2">
    <name type="scientific">Wuchereria bancrofti</name>
    <dbReference type="NCBI Taxonomy" id="6293"/>
    <lineage>
        <taxon>Eukaryota</taxon>
        <taxon>Metazoa</taxon>
        <taxon>Ecdysozoa</taxon>
        <taxon>Nematoda</taxon>
        <taxon>Chromadorea</taxon>
        <taxon>Rhabditida</taxon>
        <taxon>Spirurina</taxon>
        <taxon>Spiruromorpha</taxon>
        <taxon>Filarioidea</taxon>
        <taxon>Onchocercidae</taxon>
        <taxon>Wuchereria</taxon>
    </lineage>
</organism>
<reference evidence="2" key="1">
    <citation type="submission" date="2012-08" db="EMBL/GenBank/DDBJ databases">
        <title>The Genome Sequence of Wuchereria bancrofti.</title>
        <authorList>
            <person name="Nutman T.B."/>
            <person name="Fink D.L."/>
            <person name="Russ C."/>
            <person name="Young S."/>
            <person name="Zeng Q."/>
            <person name="Koehrsen M."/>
            <person name="Alvarado L."/>
            <person name="Berlin A."/>
            <person name="Chapman S.B."/>
            <person name="Chen Z."/>
            <person name="Freedman E."/>
            <person name="Gellesch M."/>
            <person name="Goldberg J."/>
            <person name="Griggs A."/>
            <person name="Gujja S."/>
            <person name="Heilman E.R."/>
            <person name="Heiman D."/>
            <person name="Hepburn T."/>
            <person name="Howarth C."/>
            <person name="Jen D."/>
            <person name="Larson L."/>
            <person name="Lewis B."/>
            <person name="Mehta T."/>
            <person name="Park D."/>
            <person name="Pearson M."/>
            <person name="Roberts A."/>
            <person name="Saif S."/>
            <person name="Shea T."/>
            <person name="Shenoy N."/>
            <person name="Sisk P."/>
            <person name="Stolte C."/>
            <person name="Sykes S."/>
            <person name="Walk T."/>
            <person name="White J."/>
            <person name="Yandava C."/>
            <person name="Haas B."/>
            <person name="Henn M.R."/>
            <person name="Nusbaum C."/>
            <person name="Birren B."/>
        </authorList>
    </citation>
    <scope>NUCLEOTIDE SEQUENCE [LARGE SCALE GENOMIC DNA]</scope>
    <source>
        <strain evidence="2">NA</strain>
    </source>
</reference>
<name>J9EAH6_WUCBA</name>
<sequence length="101" mass="11128">MKKESGNGARHVHCNDWREMLALVNASNKMAANNYAAQTEKDASPKCFTSAPPDVCATPTSLTSTIHLRTRATSSTMLLWKVETDSYLKSTMLNIMGYSIN</sequence>
<dbReference type="AlphaFoldDB" id="J9EAH6"/>
<dbReference type="EMBL" id="ADBV01013023">
    <property type="protein sequence ID" value="EJW74007.1"/>
    <property type="molecule type" value="Genomic_DNA"/>
</dbReference>
<evidence type="ECO:0000313" key="1">
    <source>
        <dbReference type="EMBL" id="EJW74007.1"/>
    </source>
</evidence>
<gene>
    <name evidence="1" type="ORF">WUBG_15084</name>
</gene>
<proteinExistence type="predicted"/>
<protein>
    <submittedName>
        <fullName evidence="1">Uncharacterized protein</fullName>
    </submittedName>
</protein>
<accession>J9EAH6</accession>
<dbReference type="Proteomes" id="UP000004810">
    <property type="component" value="Unassembled WGS sequence"/>
</dbReference>
<comment type="caution">
    <text evidence="1">The sequence shown here is derived from an EMBL/GenBank/DDBJ whole genome shotgun (WGS) entry which is preliminary data.</text>
</comment>